<feature type="transmembrane region" description="Helical" evidence="1">
    <location>
        <begin position="16"/>
        <end position="38"/>
    </location>
</feature>
<organism evidence="2 3">
    <name type="scientific">Salipaludibacillus aurantiacus</name>
    <dbReference type="NCBI Taxonomy" id="1601833"/>
    <lineage>
        <taxon>Bacteria</taxon>
        <taxon>Bacillati</taxon>
        <taxon>Bacillota</taxon>
        <taxon>Bacilli</taxon>
        <taxon>Bacillales</taxon>
        <taxon>Bacillaceae</taxon>
    </lineage>
</organism>
<feature type="transmembrane region" description="Helical" evidence="1">
    <location>
        <begin position="91"/>
        <end position="116"/>
    </location>
</feature>
<keyword evidence="1" id="KW-0472">Membrane</keyword>
<keyword evidence="1" id="KW-0812">Transmembrane</keyword>
<keyword evidence="3" id="KW-1185">Reference proteome</keyword>
<gene>
    <name evidence="2" type="ORF">SAMN05518684_11235</name>
</gene>
<evidence type="ECO:0000313" key="2">
    <source>
        <dbReference type="EMBL" id="SES24155.1"/>
    </source>
</evidence>
<protein>
    <recommendedName>
        <fullName evidence="4">PH domain-containing protein</fullName>
    </recommendedName>
</protein>
<evidence type="ECO:0008006" key="4">
    <source>
        <dbReference type="Google" id="ProtNLM"/>
    </source>
</evidence>
<reference evidence="3" key="1">
    <citation type="submission" date="2016-10" db="EMBL/GenBank/DDBJ databases">
        <authorList>
            <person name="Varghese N."/>
            <person name="Submissions S."/>
        </authorList>
    </citation>
    <scope>NUCLEOTIDE SEQUENCE [LARGE SCALE GENOMIC DNA]</scope>
    <source>
        <strain evidence="3">S9</strain>
    </source>
</reference>
<dbReference type="OrthoDB" id="2449392at2"/>
<evidence type="ECO:0000313" key="3">
    <source>
        <dbReference type="Proteomes" id="UP000198571"/>
    </source>
</evidence>
<sequence>MKLRIKKADQDDIDKIIIVSSAILLTLSFFAPVVLIQFVQEILHFSYDHWLFTAPRRAFHTVMGAMILLPALAAAYFIVRHMLYKKNSSFKAGGIFLAAALLSLPMVLVGLNHYYYFDNTGLHYNSLSSINETVYSWDDISAIEPVSINNGGRLTFQYIFIFKTGDEVIIEGTDEFLRYREKIYERVKDNGGDILERREISG</sequence>
<accession>A0A1H9VR71</accession>
<feature type="transmembrane region" description="Helical" evidence="1">
    <location>
        <begin position="58"/>
        <end position="79"/>
    </location>
</feature>
<proteinExistence type="predicted"/>
<dbReference type="AlphaFoldDB" id="A0A1H9VR71"/>
<dbReference type="RefSeq" id="WP_093053680.1">
    <property type="nucleotide sequence ID" value="NZ_FOGT01000012.1"/>
</dbReference>
<dbReference type="Proteomes" id="UP000198571">
    <property type="component" value="Unassembled WGS sequence"/>
</dbReference>
<dbReference type="EMBL" id="FOGT01000012">
    <property type="protein sequence ID" value="SES24155.1"/>
    <property type="molecule type" value="Genomic_DNA"/>
</dbReference>
<keyword evidence="1" id="KW-1133">Transmembrane helix</keyword>
<evidence type="ECO:0000256" key="1">
    <source>
        <dbReference type="SAM" id="Phobius"/>
    </source>
</evidence>
<name>A0A1H9VR71_9BACI</name>